<evidence type="ECO:0000313" key="3">
    <source>
        <dbReference type="Proteomes" id="UP000235392"/>
    </source>
</evidence>
<accession>A0A2N5SDJ9</accession>
<protein>
    <submittedName>
        <fullName evidence="2">Uncharacterized protein</fullName>
    </submittedName>
</protein>
<dbReference type="Proteomes" id="UP000235392">
    <property type="component" value="Unassembled WGS sequence"/>
</dbReference>
<evidence type="ECO:0000256" key="1">
    <source>
        <dbReference type="SAM" id="MobiDB-lite"/>
    </source>
</evidence>
<reference evidence="2 3" key="1">
    <citation type="submission" date="2017-11" db="EMBL/GenBank/DDBJ databases">
        <title>De novo assembly and phasing of dikaryotic genomes from two isolates of Puccinia coronata f. sp. avenae, the causal agent of oat crown rust.</title>
        <authorList>
            <person name="Miller M.E."/>
            <person name="Zhang Y."/>
            <person name="Omidvar V."/>
            <person name="Sperschneider J."/>
            <person name="Schwessinger B."/>
            <person name="Raley C."/>
            <person name="Palmer J.M."/>
            <person name="Garnica D."/>
            <person name="Upadhyaya N."/>
            <person name="Rathjen J."/>
            <person name="Taylor J.M."/>
            <person name="Park R.F."/>
            <person name="Dodds P.N."/>
            <person name="Hirsch C.D."/>
            <person name="Kianian S.F."/>
            <person name="Figueroa M."/>
        </authorList>
    </citation>
    <scope>NUCLEOTIDE SEQUENCE [LARGE SCALE GENOMIC DNA]</scope>
    <source>
        <strain evidence="2">12SD80</strain>
    </source>
</reference>
<comment type="caution">
    <text evidence="2">The sequence shown here is derived from an EMBL/GenBank/DDBJ whole genome shotgun (WGS) entry which is preliminary data.</text>
</comment>
<dbReference type="EMBL" id="PGCI01000927">
    <property type="protein sequence ID" value="PLW11340.1"/>
    <property type="molecule type" value="Genomic_DNA"/>
</dbReference>
<feature type="non-terminal residue" evidence="2">
    <location>
        <position position="1"/>
    </location>
</feature>
<evidence type="ECO:0000313" key="2">
    <source>
        <dbReference type="EMBL" id="PLW11340.1"/>
    </source>
</evidence>
<dbReference type="AlphaFoldDB" id="A0A2N5SDJ9"/>
<proteinExistence type="predicted"/>
<gene>
    <name evidence="2" type="ORF">PCASD_25521</name>
</gene>
<feature type="region of interest" description="Disordered" evidence="1">
    <location>
        <begin position="333"/>
        <end position="353"/>
    </location>
</feature>
<name>A0A2N5SDJ9_9BASI</name>
<sequence>TESKTKNVKKQKPKNYVKKKCGNDSNSISVDDENKIQVVKCLSTFKLFIRNQSKSKSTQGGMKKKVWATVGPAKPFPIELQVALPAKATGFKELIEIVASACKKKVANTGAIIRKSINCESLDNQIEWGASIPCIDSFKKTDNFVISNQVDFQSWMDTLVDVGGTEAVLSLEMPNPKHKAAWIHQAQLLAKVALWEELARANKQKSKEPIKGFMPNDSDVKVEEEDDTDNIKLCMRNIYREHPSNVLYDSHMPVYIHLTQENQYILLSHDACQEWAQALLLPTNGVTYSSLPKTLKFKKLSSKKRKSPPDNAKLREALNSYFQSCSMAVPARGHGSSDYQSNSDSSLSSTPKDENSCIKDYLKFIGLKDQLKVAQILSDADIHSHKQFKSNNLDWNELNKIGLTIGVVAQLVNNVGKYDCPLAKSKLP</sequence>
<organism evidence="2 3">
    <name type="scientific">Puccinia coronata f. sp. avenae</name>
    <dbReference type="NCBI Taxonomy" id="200324"/>
    <lineage>
        <taxon>Eukaryota</taxon>
        <taxon>Fungi</taxon>
        <taxon>Dikarya</taxon>
        <taxon>Basidiomycota</taxon>
        <taxon>Pucciniomycotina</taxon>
        <taxon>Pucciniomycetes</taxon>
        <taxon>Pucciniales</taxon>
        <taxon>Pucciniaceae</taxon>
        <taxon>Puccinia</taxon>
    </lineage>
</organism>
<feature type="compositionally biased region" description="Low complexity" evidence="1">
    <location>
        <begin position="336"/>
        <end position="349"/>
    </location>
</feature>